<proteinExistence type="predicted"/>
<protein>
    <submittedName>
        <fullName evidence="1">Uncharacterized protein</fullName>
    </submittedName>
</protein>
<dbReference type="EMBL" id="JAVREM010000003">
    <property type="protein sequence ID" value="MDT0317767.1"/>
    <property type="molecule type" value="Genomic_DNA"/>
</dbReference>
<gene>
    <name evidence="1" type="ORF">RNC47_05345</name>
</gene>
<keyword evidence="2" id="KW-1185">Reference proteome</keyword>
<comment type="caution">
    <text evidence="1">The sequence shown here is derived from an EMBL/GenBank/DDBJ whole genome shotgun (WGS) entry which is preliminary data.</text>
</comment>
<accession>A0ABU2LJJ9</accession>
<name>A0ABU2LJJ9_9ACTN</name>
<evidence type="ECO:0000313" key="2">
    <source>
        <dbReference type="Proteomes" id="UP001183420"/>
    </source>
</evidence>
<evidence type="ECO:0000313" key="1">
    <source>
        <dbReference type="EMBL" id="MDT0317767.1"/>
    </source>
</evidence>
<sequence length="43" mass="4764">MLGRKGDVVAAHEYDAPVRLVGVARVLRRHIDLLRVSSILCHA</sequence>
<organism evidence="1 2">
    <name type="scientific">Streptomyces millisiae</name>
    <dbReference type="NCBI Taxonomy" id="3075542"/>
    <lineage>
        <taxon>Bacteria</taxon>
        <taxon>Bacillati</taxon>
        <taxon>Actinomycetota</taxon>
        <taxon>Actinomycetes</taxon>
        <taxon>Kitasatosporales</taxon>
        <taxon>Streptomycetaceae</taxon>
        <taxon>Streptomyces</taxon>
    </lineage>
</organism>
<reference evidence="2" key="1">
    <citation type="submission" date="2023-07" db="EMBL/GenBank/DDBJ databases">
        <title>30 novel species of actinomycetes from the DSMZ collection.</title>
        <authorList>
            <person name="Nouioui I."/>
        </authorList>
    </citation>
    <scope>NUCLEOTIDE SEQUENCE [LARGE SCALE GENOMIC DNA]</scope>
    <source>
        <strain evidence="2">DSM 44918</strain>
    </source>
</reference>
<dbReference type="RefSeq" id="WP_311595934.1">
    <property type="nucleotide sequence ID" value="NZ_JAVREM010000003.1"/>
</dbReference>
<dbReference type="Proteomes" id="UP001183420">
    <property type="component" value="Unassembled WGS sequence"/>
</dbReference>